<dbReference type="InterPro" id="IPR000847">
    <property type="entry name" value="LysR_HTH_N"/>
</dbReference>
<dbReference type="Gene3D" id="1.10.10.10">
    <property type="entry name" value="Winged helix-like DNA-binding domain superfamily/Winged helix DNA-binding domain"/>
    <property type="match status" value="1"/>
</dbReference>
<evidence type="ECO:0000313" key="7">
    <source>
        <dbReference type="EMBL" id="POP54575.1"/>
    </source>
</evidence>
<evidence type="ECO:0000256" key="5">
    <source>
        <dbReference type="ARBA" id="ARBA00023163"/>
    </source>
</evidence>
<organism evidence="7 8">
    <name type="scientific">Zhongshania marina</name>
    <dbReference type="NCBI Taxonomy" id="2304603"/>
    <lineage>
        <taxon>Bacteria</taxon>
        <taxon>Pseudomonadati</taxon>
        <taxon>Pseudomonadota</taxon>
        <taxon>Gammaproteobacteria</taxon>
        <taxon>Cellvibrionales</taxon>
        <taxon>Spongiibacteraceae</taxon>
        <taxon>Zhongshania</taxon>
    </lineage>
</organism>
<comment type="caution">
    <text evidence="7">The sequence shown here is derived from an EMBL/GenBank/DDBJ whole genome shotgun (WGS) entry which is preliminary data.</text>
</comment>
<keyword evidence="5" id="KW-0804">Transcription</keyword>
<dbReference type="PRINTS" id="PR00039">
    <property type="entry name" value="HTHLYSR"/>
</dbReference>
<dbReference type="Proteomes" id="UP000237222">
    <property type="component" value="Unassembled WGS sequence"/>
</dbReference>
<comment type="similarity">
    <text evidence="1">Belongs to the LysR transcriptional regulatory family.</text>
</comment>
<dbReference type="InterPro" id="IPR005119">
    <property type="entry name" value="LysR_subst-bd"/>
</dbReference>
<dbReference type="Pfam" id="PF00126">
    <property type="entry name" value="HTH_1"/>
    <property type="match status" value="1"/>
</dbReference>
<feature type="domain" description="HTH lysR-type" evidence="6">
    <location>
        <begin position="1"/>
        <end position="58"/>
    </location>
</feature>
<evidence type="ECO:0000256" key="1">
    <source>
        <dbReference type="ARBA" id="ARBA00009437"/>
    </source>
</evidence>
<accession>A0A2S4HKP6</accession>
<dbReference type="CDD" id="cd08411">
    <property type="entry name" value="PBP2_OxyR"/>
    <property type="match status" value="1"/>
</dbReference>
<dbReference type="RefSeq" id="WP_103682618.1">
    <property type="nucleotide sequence ID" value="NZ_PQGG01000003.1"/>
</dbReference>
<dbReference type="InterPro" id="IPR036388">
    <property type="entry name" value="WH-like_DNA-bd_sf"/>
</dbReference>
<dbReference type="SUPFAM" id="SSF46785">
    <property type="entry name" value="Winged helix' DNA-binding domain"/>
    <property type="match status" value="1"/>
</dbReference>
<dbReference type="PROSITE" id="PS50931">
    <property type="entry name" value="HTH_LYSR"/>
    <property type="match status" value="1"/>
</dbReference>
<dbReference type="Gene3D" id="3.40.190.10">
    <property type="entry name" value="Periplasmic binding protein-like II"/>
    <property type="match status" value="2"/>
</dbReference>
<dbReference type="Pfam" id="PF03466">
    <property type="entry name" value="LysR_substrate"/>
    <property type="match status" value="1"/>
</dbReference>
<reference evidence="7" key="1">
    <citation type="submission" date="2018-01" db="EMBL/GenBank/DDBJ databases">
        <authorList>
            <person name="Yu X.-D."/>
        </authorList>
    </citation>
    <scope>NUCLEOTIDE SEQUENCE</scope>
    <source>
        <strain evidence="7">ZX-21</strain>
    </source>
</reference>
<protein>
    <submittedName>
        <fullName evidence="7">LysR family transcriptional regulator</fullName>
    </submittedName>
</protein>
<evidence type="ECO:0000313" key="8">
    <source>
        <dbReference type="Proteomes" id="UP000237222"/>
    </source>
</evidence>
<proteinExistence type="inferred from homology"/>
<dbReference type="GO" id="GO:0032993">
    <property type="term" value="C:protein-DNA complex"/>
    <property type="evidence" value="ECO:0007669"/>
    <property type="project" value="TreeGrafter"/>
</dbReference>
<evidence type="ECO:0000259" key="6">
    <source>
        <dbReference type="PROSITE" id="PS50931"/>
    </source>
</evidence>
<gene>
    <name evidence="7" type="ORF">C0068_00930</name>
</gene>
<name>A0A2S4HKP6_9GAMM</name>
<dbReference type="PANTHER" id="PTHR30346:SF26">
    <property type="entry name" value="HYDROGEN PEROXIDE-INDUCIBLE GENES ACTIVATOR"/>
    <property type="match status" value="1"/>
</dbReference>
<evidence type="ECO:0000256" key="2">
    <source>
        <dbReference type="ARBA" id="ARBA00023015"/>
    </source>
</evidence>
<evidence type="ECO:0000256" key="3">
    <source>
        <dbReference type="ARBA" id="ARBA00023125"/>
    </source>
</evidence>
<dbReference type="OrthoDB" id="9775392at2"/>
<dbReference type="SUPFAM" id="SSF53850">
    <property type="entry name" value="Periplasmic binding protein-like II"/>
    <property type="match status" value="1"/>
</dbReference>
<dbReference type="EMBL" id="PQGG01000003">
    <property type="protein sequence ID" value="POP54575.1"/>
    <property type="molecule type" value="Genomic_DNA"/>
</dbReference>
<dbReference type="GO" id="GO:0003700">
    <property type="term" value="F:DNA-binding transcription factor activity"/>
    <property type="evidence" value="ECO:0007669"/>
    <property type="project" value="InterPro"/>
</dbReference>
<dbReference type="PANTHER" id="PTHR30346">
    <property type="entry name" value="TRANSCRIPTIONAL DUAL REGULATOR HCAR-RELATED"/>
    <property type="match status" value="1"/>
</dbReference>
<keyword evidence="4" id="KW-0010">Activator</keyword>
<sequence>MTLTELRYILALKETGHFGKAAENCFVSQPTLSVAIKKLEDELGISLFERSRGQIQTTPVGEQVIRQAKIVLEQADHIRELANQGRDPLGTPLAIGAIHTVGPYLYPRCIPVIREFAPEMPLYIEENLTGTLRERLRSSKLDAIIVALPFNESDVVTQALYEEPFVVLLPNDHPLTKKAELQHEDLLNENVLLLGEGHCFRDQVMAACPGLRQTFANGDRLLQSVVEGSSLETLKHMVVSKLGITILPLSAAQVAPYGDGVLCTRPFANPPIRTVALAWRTSFPRHQAIDVISKAIKAAAPAFGANSSASAA</sequence>
<dbReference type="AlphaFoldDB" id="A0A2S4HKP6"/>
<keyword evidence="3" id="KW-0238">DNA-binding</keyword>
<dbReference type="GO" id="GO:0003677">
    <property type="term" value="F:DNA binding"/>
    <property type="evidence" value="ECO:0007669"/>
    <property type="project" value="UniProtKB-KW"/>
</dbReference>
<dbReference type="InterPro" id="IPR036390">
    <property type="entry name" value="WH_DNA-bd_sf"/>
</dbReference>
<dbReference type="FunFam" id="1.10.10.10:FF:000001">
    <property type="entry name" value="LysR family transcriptional regulator"/>
    <property type="match status" value="1"/>
</dbReference>
<keyword evidence="2" id="KW-0805">Transcription regulation</keyword>
<evidence type="ECO:0000256" key="4">
    <source>
        <dbReference type="ARBA" id="ARBA00023159"/>
    </source>
</evidence>